<feature type="region of interest" description="Disordered" evidence="1">
    <location>
        <begin position="167"/>
        <end position="186"/>
    </location>
</feature>
<dbReference type="Proteomes" id="UP000219369">
    <property type="component" value="Unassembled WGS sequence"/>
</dbReference>
<dbReference type="VEuPathDB" id="FungiDB:FOIG_09497"/>
<accession>A0A2H3SP72</accession>
<evidence type="ECO:0000313" key="3">
    <source>
        <dbReference type="Proteomes" id="UP000219369"/>
    </source>
</evidence>
<proteinExistence type="predicted"/>
<sequence length="226" mass="25450">MAQQELEKRNLSELTVICEDLLKQYASVDPGYSAPRKSAARQQQRFSTITWALFTHYDTSPDLDEIRSLVLKQLVTIRVNLEFDIQGRKWIQKLEGIPSEVLDAVKCTMDRLDELGKAIRQDPDPEVPTDTPDAIHKYVSGEIIGRTTGGVVKETNEAIRLPTRMKRADRKQAHISSKPSMPPRQISSYDTAIDMGNDSDQNRNPSVPAGMNSSLINYDWSGFDSI</sequence>
<dbReference type="EMBL" id="FMJY01000001">
    <property type="protein sequence ID" value="SCO78266.1"/>
    <property type="molecule type" value="Genomic_DNA"/>
</dbReference>
<feature type="compositionally biased region" description="Polar residues" evidence="1">
    <location>
        <begin position="174"/>
        <end position="186"/>
    </location>
</feature>
<feature type="compositionally biased region" description="Polar residues" evidence="1">
    <location>
        <begin position="198"/>
        <end position="214"/>
    </location>
</feature>
<reference evidence="3" key="1">
    <citation type="submission" date="2016-09" db="EMBL/GenBank/DDBJ databases">
        <authorList>
            <person name="Guldener U."/>
        </authorList>
    </citation>
    <scope>NUCLEOTIDE SEQUENCE [LARGE SCALE GENOMIC DNA]</scope>
    <source>
        <strain evidence="3">V64-1</strain>
    </source>
</reference>
<feature type="region of interest" description="Disordered" evidence="1">
    <location>
        <begin position="192"/>
        <end position="214"/>
    </location>
</feature>
<name>A0A2H3SP72_FUSOX</name>
<evidence type="ECO:0000313" key="2">
    <source>
        <dbReference type="EMBL" id="SCO78266.1"/>
    </source>
</evidence>
<gene>
    <name evidence="2" type="ORF">FRV6_02479</name>
</gene>
<protein>
    <submittedName>
        <fullName evidence="2">Uncharacterized protein</fullName>
    </submittedName>
</protein>
<dbReference type="AlphaFoldDB" id="A0A2H3SP72"/>
<evidence type="ECO:0000256" key="1">
    <source>
        <dbReference type="SAM" id="MobiDB-lite"/>
    </source>
</evidence>
<organism evidence="2 3">
    <name type="scientific">Fusarium oxysporum</name>
    <name type="common">Fusarium vascular wilt</name>
    <dbReference type="NCBI Taxonomy" id="5507"/>
    <lineage>
        <taxon>Eukaryota</taxon>
        <taxon>Fungi</taxon>
        <taxon>Dikarya</taxon>
        <taxon>Ascomycota</taxon>
        <taxon>Pezizomycotina</taxon>
        <taxon>Sordariomycetes</taxon>
        <taxon>Hypocreomycetidae</taxon>
        <taxon>Hypocreales</taxon>
        <taxon>Nectriaceae</taxon>
        <taxon>Fusarium</taxon>
        <taxon>Fusarium oxysporum species complex</taxon>
    </lineage>
</organism>
<dbReference type="OrthoDB" id="626167at2759"/>